<dbReference type="SUPFAM" id="SSF56796">
    <property type="entry name" value="Dehydroquinate synthase-like"/>
    <property type="match status" value="1"/>
</dbReference>
<dbReference type="PROSITE" id="PS00060">
    <property type="entry name" value="ADH_IRON_2"/>
    <property type="match status" value="1"/>
</dbReference>
<dbReference type="CDD" id="cd08176">
    <property type="entry name" value="LPO"/>
    <property type="match status" value="1"/>
</dbReference>
<dbReference type="GO" id="GO:0004022">
    <property type="term" value="F:alcohol dehydrogenase (NAD+) activity"/>
    <property type="evidence" value="ECO:0007669"/>
    <property type="project" value="UniProtKB-ARBA"/>
</dbReference>
<dbReference type="Pfam" id="PF00465">
    <property type="entry name" value="Fe-ADH"/>
    <property type="match status" value="1"/>
</dbReference>
<dbReference type="NCBIfam" id="TIGR02638">
    <property type="entry name" value="lactal_redase"/>
    <property type="match status" value="1"/>
</dbReference>
<protein>
    <submittedName>
        <fullName evidence="4">Lactaldehyde reductase</fullName>
        <ecNumber evidence="4">1.1.1.77</ecNumber>
    </submittedName>
</protein>
<evidence type="ECO:0000259" key="2">
    <source>
        <dbReference type="Pfam" id="PF00465"/>
    </source>
</evidence>
<dbReference type="Proteomes" id="UP000824070">
    <property type="component" value="Unassembled WGS sequence"/>
</dbReference>
<accession>A0A9D1S3X0</accession>
<reference evidence="4" key="2">
    <citation type="journal article" date="2021" name="PeerJ">
        <title>Extensive microbial diversity within the chicken gut microbiome revealed by metagenomics and culture.</title>
        <authorList>
            <person name="Gilroy R."/>
            <person name="Ravi A."/>
            <person name="Getino M."/>
            <person name="Pursley I."/>
            <person name="Horton D.L."/>
            <person name="Alikhan N.F."/>
            <person name="Baker D."/>
            <person name="Gharbi K."/>
            <person name="Hall N."/>
            <person name="Watson M."/>
            <person name="Adriaenssens E.M."/>
            <person name="Foster-Nyarko E."/>
            <person name="Jarju S."/>
            <person name="Secka A."/>
            <person name="Antonio M."/>
            <person name="Oren A."/>
            <person name="Chaudhuri R.R."/>
            <person name="La Ragione R."/>
            <person name="Hildebrand F."/>
            <person name="Pallen M.J."/>
        </authorList>
    </citation>
    <scope>NUCLEOTIDE SEQUENCE</scope>
    <source>
        <strain evidence="4">ChiGjej1B1-22543</strain>
    </source>
</reference>
<evidence type="ECO:0000313" key="5">
    <source>
        <dbReference type="Proteomes" id="UP000824070"/>
    </source>
</evidence>
<dbReference type="InterPro" id="IPR013460">
    <property type="entry name" value="Lactal_redase"/>
</dbReference>
<organism evidence="4 5">
    <name type="scientific">Candidatus Alloenteromonas pullicola</name>
    <dbReference type="NCBI Taxonomy" id="2840784"/>
    <lineage>
        <taxon>Bacteria</taxon>
        <taxon>Bacillati</taxon>
        <taxon>Bacillota</taxon>
        <taxon>Bacillota incertae sedis</taxon>
        <taxon>Candidatus Alloenteromonas</taxon>
    </lineage>
</organism>
<dbReference type="NCBIfam" id="NF007911">
    <property type="entry name" value="PRK10624.1"/>
    <property type="match status" value="1"/>
</dbReference>
<dbReference type="PANTHER" id="PTHR11496:SF106">
    <property type="entry name" value="LACTALDEHYDE REDUCTASE"/>
    <property type="match status" value="1"/>
</dbReference>
<dbReference type="GO" id="GO:0046872">
    <property type="term" value="F:metal ion binding"/>
    <property type="evidence" value="ECO:0007669"/>
    <property type="project" value="InterPro"/>
</dbReference>
<dbReference type="GO" id="GO:0008912">
    <property type="term" value="F:lactaldehyde reductase activity"/>
    <property type="evidence" value="ECO:0007669"/>
    <property type="project" value="UniProtKB-EC"/>
</dbReference>
<reference evidence="4" key="1">
    <citation type="submission" date="2020-10" db="EMBL/GenBank/DDBJ databases">
        <authorList>
            <person name="Gilroy R."/>
        </authorList>
    </citation>
    <scope>NUCLEOTIDE SEQUENCE</scope>
    <source>
        <strain evidence="4">ChiGjej1B1-22543</strain>
    </source>
</reference>
<dbReference type="PANTHER" id="PTHR11496">
    <property type="entry name" value="ALCOHOL DEHYDROGENASE"/>
    <property type="match status" value="1"/>
</dbReference>
<dbReference type="EMBL" id="DVMV01000037">
    <property type="protein sequence ID" value="HIU45518.1"/>
    <property type="molecule type" value="Genomic_DNA"/>
</dbReference>
<comment type="caution">
    <text evidence="4">The sequence shown here is derived from an EMBL/GenBank/DDBJ whole genome shotgun (WGS) entry which is preliminary data.</text>
</comment>
<dbReference type="InterPro" id="IPR018211">
    <property type="entry name" value="ADH_Fe_CS"/>
</dbReference>
<dbReference type="InterPro" id="IPR001670">
    <property type="entry name" value="ADH_Fe/GldA"/>
</dbReference>
<evidence type="ECO:0000313" key="4">
    <source>
        <dbReference type="EMBL" id="HIU45518.1"/>
    </source>
</evidence>
<dbReference type="Pfam" id="PF25137">
    <property type="entry name" value="ADH_Fe_C"/>
    <property type="match status" value="1"/>
</dbReference>
<keyword evidence="1 4" id="KW-0560">Oxidoreductase</keyword>
<dbReference type="AlphaFoldDB" id="A0A9D1S3X0"/>
<dbReference type="Gene3D" id="3.40.50.1970">
    <property type="match status" value="1"/>
</dbReference>
<dbReference type="PROSITE" id="PS00913">
    <property type="entry name" value="ADH_IRON_1"/>
    <property type="match status" value="1"/>
</dbReference>
<dbReference type="InterPro" id="IPR056798">
    <property type="entry name" value="ADH_Fe_C"/>
</dbReference>
<dbReference type="EC" id="1.1.1.77" evidence="4"/>
<feature type="domain" description="Fe-containing alcohol dehydrogenase-like C-terminal" evidence="3">
    <location>
        <begin position="189"/>
        <end position="381"/>
    </location>
</feature>
<gene>
    <name evidence="4" type="primary">fucO</name>
    <name evidence="4" type="ORF">IAC52_04395</name>
</gene>
<dbReference type="FunFam" id="3.40.50.1970:FF:000003">
    <property type="entry name" value="Alcohol dehydrogenase, iron-containing"/>
    <property type="match status" value="1"/>
</dbReference>
<dbReference type="FunFam" id="1.20.1090.10:FF:000001">
    <property type="entry name" value="Aldehyde-alcohol dehydrogenase"/>
    <property type="match status" value="1"/>
</dbReference>
<dbReference type="InterPro" id="IPR039697">
    <property type="entry name" value="Alcohol_dehydrogenase_Fe"/>
</dbReference>
<dbReference type="Gene3D" id="1.20.1090.10">
    <property type="entry name" value="Dehydroquinate synthase-like - alpha domain"/>
    <property type="match status" value="1"/>
</dbReference>
<proteinExistence type="predicted"/>
<name>A0A9D1S3X0_9FIRM</name>
<feature type="domain" description="Alcohol dehydrogenase iron-type/glycerol dehydrogenase GldA" evidence="2">
    <location>
        <begin position="12"/>
        <end position="178"/>
    </location>
</feature>
<evidence type="ECO:0000256" key="1">
    <source>
        <dbReference type="ARBA" id="ARBA00023002"/>
    </source>
</evidence>
<evidence type="ECO:0000259" key="3">
    <source>
        <dbReference type="Pfam" id="PF25137"/>
    </source>
</evidence>
<sequence>MANRFCLNPISYHGYGAIDSIVPEIKGHHFKKALVCSDPDLVKFKVTAHVTDLLDEAGLPYELYDGIKPNPTIENVVEGVKAYREAGADYIIAIGGGSSMDTAKAIGIIATNPEFEDVRSLEGASPTKNPCAPILAVPTTAGTAAEVTINYVITDEQKHRKFVCVDPHDMPILAFVDPTMMSTMPKKLTAATGMDAMTHAIEGLITKGAWELSDCLHLEAIKLVSRNLRSAYEGEKEGREGMALAEYVAGMGFSNVGLGIVHSMAHPLSALYDTPHGVACSILLPTGMRYNADYTGEKYKELARAMGVPGVDSMSQGEYRQAAIEAVAKLSEDVGIPTSLKGIVKEDDLSFLADSALADACMPGNPRTPTKEEVIALYRSLM</sequence>